<feature type="domain" description="DUF1559" evidence="2">
    <location>
        <begin position="35"/>
        <end position="338"/>
    </location>
</feature>
<keyword evidence="1" id="KW-1133">Transmembrane helix</keyword>
<dbReference type="InterPro" id="IPR012902">
    <property type="entry name" value="N_methyl_site"/>
</dbReference>
<evidence type="ECO:0000313" key="4">
    <source>
        <dbReference type="Proteomes" id="UP000315700"/>
    </source>
</evidence>
<dbReference type="InterPro" id="IPR045584">
    <property type="entry name" value="Pilin-like"/>
</dbReference>
<dbReference type="Gene3D" id="3.30.700.10">
    <property type="entry name" value="Glycoprotein, Type 4 Pilin"/>
    <property type="match status" value="1"/>
</dbReference>
<gene>
    <name evidence="3" type="ORF">Pan44_00620</name>
</gene>
<dbReference type="Pfam" id="PF07596">
    <property type="entry name" value="SBP_bac_10"/>
    <property type="match status" value="1"/>
</dbReference>
<dbReference type="EMBL" id="CP036271">
    <property type="protein sequence ID" value="QDT52054.1"/>
    <property type="molecule type" value="Genomic_DNA"/>
</dbReference>
<dbReference type="NCBIfam" id="TIGR04294">
    <property type="entry name" value="pre_pil_HX9DG"/>
    <property type="match status" value="1"/>
</dbReference>
<dbReference type="NCBIfam" id="TIGR02532">
    <property type="entry name" value="IV_pilin_GFxxxE"/>
    <property type="match status" value="1"/>
</dbReference>
<feature type="transmembrane region" description="Helical" evidence="1">
    <location>
        <begin position="12"/>
        <end position="34"/>
    </location>
</feature>
<dbReference type="PANTHER" id="PTHR30093">
    <property type="entry name" value="GENERAL SECRETION PATHWAY PROTEIN G"/>
    <property type="match status" value="1"/>
</dbReference>
<dbReference type="InterPro" id="IPR011453">
    <property type="entry name" value="DUF1559"/>
</dbReference>
<dbReference type="Pfam" id="PF07963">
    <property type="entry name" value="N_methyl"/>
    <property type="match status" value="1"/>
</dbReference>
<dbReference type="PANTHER" id="PTHR30093:SF2">
    <property type="entry name" value="TYPE II SECRETION SYSTEM PROTEIN H"/>
    <property type="match status" value="1"/>
</dbReference>
<protein>
    <submittedName>
        <fullName evidence="3">Putative major pilin subunit</fullName>
    </submittedName>
</protein>
<dbReference type="SUPFAM" id="SSF54523">
    <property type="entry name" value="Pili subunits"/>
    <property type="match status" value="1"/>
</dbReference>
<reference evidence="3 4" key="1">
    <citation type="submission" date="2019-02" db="EMBL/GenBank/DDBJ databases">
        <title>Deep-cultivation of Planctomycetes and their phenomic and genomic characterization uncovers novel biology.</title>
        <authorList>
            <person name="Wiegand S."/>
            <person name="Jogler M."/>
            <person name="Boedeker C."/>
            <person name="Pinto D."/>
            <person name="Vollmers J."/>
            <person name="Rivas-Marin E."/>
            <person name="Kohn T."/>
            <person name="Peeters S.H."/>
            <person name="Heuer A."/>
            <person name="Rast P."/>
            <person name="Oberbeckmann S."/>
            <person name="Bunk B."/>
            <person name="Jeske O."/>
            <person name="Meyerdierks A."/>
            <person name="Storesund J.E."/>
            <person name="Kallscheuer N."/>
            <person name="Luecker S."/>
            <person name="Lage O.M."/>
            <person name="Pohl T."/>
            <person name="Merkel B.J."/>
            <person name="Hornburger P."/>
            <person name="Mueller R.-W."/>
            <person name="Bruemmer F."/>
            <person name="Labrenz M."/>
            <person name="Spormann A.M."/>
            <person name="Op den Camp H."/>
            <person name="Overmann J."/>
            <person name="Amann R."/>
            <person name="Jetten M.S.M."/>
            <person name="Mascher T."/>
            <person name="Medema M.H."/>
            <person name="Devos D.P."/>
            <person name="Kaster A.-K."/>
            <person name="Ovreas L."/>
            <person name="Rohde M."/>
            <person name="Galperin M.Y."/>
            <person name="Jogler C."/>
        </authorList>
    </citation>
    <scope>NUCLEOTIDE SEQUENCE [LARGE SCALE GENOMIC DNA]</scope>
    <source>
        <strain evidence="3 4">Pan44</strain>
    </source>
</reference>
<dbReference type="KEGG" id="ccos:Pan44_00620"/>
<evidence type="ECO:0000259" key="2">
    <source>
        <dbReference type="Pfam" id="PF07596"/>
    </source>
</evidence>
<dbReference type="InterPro" id="IPR027558">
    <property type="entry name" value="Pre_pil_HX9DG_C"/>
</dbReference>
<dbReference type="AlphaFoldDB" id="A0A517S7E8"/>
<dbReference type="PROSITE" id="PS00409">
    <property type="entry name" value="PROKAR_NTER_METHYL"/>
    <property type="match status" value="1"/>
</dbReference>
<keyword evidence="4" id="KW-1185">Reference proteome</keyword>
<organism evidence="3 4">
    <name type="scientific">Caulifigura coniformis</name>
    <dbReference type="NCBI Taxonomy" id="2527983"/>
    <lineage>
        <taxon>Bacteria</taxon>
        <taxon>Pseudomonadati</taxon>
        <taxon>Planctomycetota</taxon>
        <taxon>Planctomycetia</taxon>
        <taxon>Planctomycetales</taxon>
        <taxon>Planctomycetaceae</taxon>
        <taxon>Caulifigura</taxon>
    </lineage>
</organism>
<keyword evidence="1" id="KW-0472">Membrane</keyword>
<dbReference type="OrthoDB" id="241541at2"/>
<dbReference type="Proteomes" id="UP000315700">
    <property type="component" value="Chromosome"/>
</dbReference>
<evidence type="ECO:0000256" key="1">
    <source>
        <dbReference type="SAM" id="Phobius"/>
    </source>
</evidence>
<name>A0A517S7E8_9PLAN</name>
<sequence length="371" mass="39076">MKRTASRARGFTLIELLVVIAIIAILIALLLPAVQQAREAARRTQCKNNLKQLGLALHNYHDVYNTFVYRKGGTAAPLGNSARNDGNYSRLSGMVPLLAYIDQAPYYNQIMAGDPSNTLNWNPVPAGGAAPWSGWPLWNRGQIEVFRCPTDPGINTARGINNYAFCVGDVYISNRDNNWANGLFAGCTQTNGNKHYGIRDCTDGTSNTIALSERVAANFNIGGKANADKREGVLMGVAGLATSPGACLAATSPLLAGNRYSNATQVKGKFSSIWMDGQSEAVAFMTVLGPNNVSCAVGTEAGADAVSPMLSASSHHAGGVHTLMADGAVRFVSDSIDTGNLGVMAVRDGKSPYGVWGGLGTRAGGETIGEF</sequence>
<dbReference type="InParanoid" id="A0A517S7E8"/>
<keyword evidence="1" id="KW-0812">Transmembrane</keyword>
<accession>A0A517S7E8</accession>
<evidence type="ECO:0000313" key="3">
    <source>
        <dbReference type="EMBL" id="QDT52054.1"/>
    </source>
</evidence>
<proteinExistence type="predicted"/>